<feature type="region of interest" description="Disordered" evidence="6">
    <location>
        <begin position="339"/>
        <end position="375"/>
    </location>
</feature>
<dbReference type="Gene3D" id="1.25.40.10">
    <property type="entry name" value="Tetratricopeptide repeat domain"/>
    <property type="match status" value="1"/>
</dbReference>
<dbReference type="OrthoDB" id="264917at2759"/>
<dbReference type="SMART" id="SM00464">
    <property type="entry name" value="LON"/>
    <property type="match status" value="1"/>
</dbReference>
<evidence type="ECO:0000256" key="5">
    <source>
        <dbReference type="PROSITE-ProRule" id="PRU00339"/>
    </source>
</evidence>
<dbReference type="Proteomes" id="UP000824540">
    <property type="component" value="Unassembled WGS sequence"/>
</dbReference>
<evidence type="ECO:0000259" key="7">
    <source>
        <dbReference type="PROSITE" id="PS50089"/>
    </source>
</evidence>
<comment type="caution">
    <text evidence="9">The sequence shown here is derived from an EMBL/GenBank/DDBJ whole genome shotgun (WGS) entry which is preliminary data.</text>
</comment>
<evidence type="ECO:0000256" key="6">
    <source>
        <dbReference type="SAM" id="MobiDB-lite"/>
    </source>
</evidence>
<dbReference type="EMBL" id="JAFBMS010000010">
    <property type="protein sequence ID" value="KAG9349062.1"/>
    <property type="molecule type" value="Genomic_DNA"/>
</dbReference>
<evidence type="ECO:0000256" key="3">
    <source>
        <dbReference type="ARBA" id="ARBA00022833"/>
    </source>
</evidence>
<dbReference type="Pfam" id="PF13445">
    <property type="entry name" value="zf-RING_UBOX"/>
    <property type="match status" value="1"/>
</dbReference>
<dbReference type="GO" id="GO:0005737">
    <property type="term" value="C:cytoplasm"/>
    <property type="evidence" value="ECO:0007669"/>
    <property type="project" value="UniProtKB-ARBA"/>
</dbReference>
<feature type="region of interest" description="Disordered" evidence="6">
    <location>
        <begin position="414"/>
        <end position="441"/>
    </location>
</feature>
<dbReference type="PROSITE" id="PS50005">
    <property type="entry name" value="TPR"/>
    <property type="match status" value="1"/>
</dbReference>
<sequence>MGTKSMEGFFMLELAAEAFQAKNFQLAADIYECQLQNVTDLATQQEVLLKRADALAFDGKLSEAFEIYQRASKIERLRPAQLENLTECLTNSIQRKEGVVSQKTQQERGTTTCGGYDAFTCRICWGFLYEPVTLPCGHCFCRKCLDREKVPVCCKDCKDTSKLTDVQSYRVNVVLSNLLSKWAPSQVLAVQLRHEGNVMYAEKKLEAALEKYNEAIQLAPTDHLLFSNRSQINSSLKKFEDALHDAETACKLQPHWLKGHLRKAQALLSLKKTEEALTEYLFCIALEPEGKLAKSEAQKLLSDLFAPVPDDVQERIPDCSSLSSRARIKGNTVNTLTSFGSTSSQGSYKDCNQKNRNTYTSEALKPPPAVNCSKEPESVRVKPTCCEDPGDIRDTSSSYHPTIVDSRYILKRKHSTDDEKDEEMEDKAGGREWQCKRSKPEGSVKEETASWSVVVGDLIDAADLECSLCMRLFYEPVTTPCGHTFCLKCLERSLDHNSKCPLCKEDLTEYLAQRRYCKTFLMEDLIAKYLPEELMDRQKVDEEEIAELSNLNKNVPIFVCTMAFPTVPCPLHVFEPCYRLMIRRCMEIGTKQFGMCLSSDSVKGFADYGCILEIRSVEFFADGRSVVNTVGKRRFRVIQHSQRDGYNTADIEYLEDEKVEGELKEELRMLQDTVYDQALNWVNSLKLEQKERILGHFGPMPEKEPEPQVSPNGPSWCWWLLAVLPLEGRAQLPFLAMTSLKDRLTGIRRVLLFMSRNRSR</sequence>
<dbReference type="InterPro" id="IPR046336">
    <property type="entry name" value="Lon_prtase_N_sf"/>
</dbReference>
<evidence type="ECO:0000256" key="1">
    <source>
        <dbReference type="ARBA" id="ARBA00022723"/>
    </source>
</evidence>
<keyword evidence="2 4" id="KW-0863">Zinc-finger</keyword>
<dbReference type="InterPro" id="IPR013083">
    <property type="entry name" value="Znf_RING/FYVE/PHD"/>
</dbReference>
<dbReference type="SUPFAM" id="SSF57850">
    <property type="entry name" value="RING/U-box"/>
    <property type="match status" value="2"/>
</dbReference>
<evidence type="ECO:0000313" key="10">
    <source>
        <dbReference type="Proteomes" id="UP000824540"/>
    </source>
</evidence>
<dbReference type="InterPro" id="IPR001841">
    <property type="entry name" value="Znf_RING"/>
</dbReference>
<dbReference type="GO" id="GO:0061630">
    <property type="term" value="F:ubiquitin protein ligase activity"/>
    <property type="evidence" value="ECO:0007669"/>
    <property type="project" value="TreeGrafter"/>
</dbReference>
<dbReference type="GO" id="GO:0008270">
    <property type="term" value="F:zinc ion binding"/>
    <property type="evidence" value="ECO:0007669"/>
    <property type="project" value="UniProtKB-KW"/>
</dbReference>
<dbReference type="Gene3D" id="3.30.40.10">
    <property type="entry name" value="Zinc/RING finger domain, C3HC4 (zinc finger)"/>
    <property type="match status" value="2"/>
</dbReference>
<dbReference type="PROSITE" id="PS51787">
    <property type="entry name" value="LON_N"/>
    <property type="match status" value="1"/>
</dbReference>
<evidence type="ECO:0000256" key="2">
    <source>
        <dbReference type="ARBA" id="ARBA00022771"/>
    </source>
</evidence>
<dbReference type="InterPro" id="IPR011990">
    <property type="entry name" value="TPR-like_helical_dom_sf"/>
</dbReference>
<dbReference type="Pfam" id="PF13923">
    <property type="entry name" value="zf-C3HC4_2"/>
    <property type="match status" value="1"/>
</dbReference>
<keyword evidence="10" id="KW-1185">Reference proteome</keyword>
<dbReference type="InterPro" id="IPR019734">
    <property type="entry name" value="TPR_rpt"/>
</dbReference>
<feature type="domain" description="RING-type" evidence="7">
    <location>
        <begin position="121"/>
        <end position="158"/>
    </location>
</feature>
<evidence type="ECO:0000259" key="8">
    <source>
        <dbReference type="PROSITE" id="PS51787"/>
    </source>
</evidence>
<dbReference type="InterPro" id="IPR017907">
    <property type="entry name" value="Znf_RING_CS"/>
</dbReference>
<feature type="compositionally biased region" description="Basic and acidic residues" evidence="6">
    <location>
        <begin position="426"/>
        <end position="441"/>
    </location>
</feature>
<dbReference type="PROSITE" id="PS00518">
    <property type="entry name" value="ZF_RING_1"/>
    <property type="match status" value="2"/>
</dbReference>
<dbReference type="SUPFAM" id="SSF88697">
    <property type="entry name" value="PUA domain-like"/>
    <property type="match status" value="1"/>
</dbReference>
<protein>
    <recommendedName>
        <fullName evidence="11">LON peptidase N-terminal domain and RING finger protein 3</fullName>
    </recommendedName>
</protein>
<name>A0A8T2PHG7_9TELE</name>
<evidence type="ECO:0000313" key="9">
    <source>
        <dbReference type="EMBL" id="KAG9349062.1"/>
    </source>
</evidence>
<evidence type="ECO:0008006" key="11">
    <source>
        <dbReference type="Google" id="ProtNLM"/>
    </source>
</evidence>
<dbReference type="InterPro" id="IPR015947">
    <property type="entry name" value="PUA-like_sf"/>
</dbReference>
<dbReference type="PANTHER" id="PTHR23327">
    <property type="entry name" value="RING FINGER PROTEIN 127"/>
    <property type="match status" value="1"/>
</dbReference>
<feature type="repeat" description="TPR" evidence="5">
    <location>
        <begin position="189"/>
        <end position="222"/>
    </location>
</feature>
<dbReference type="SMART" id="SM00184">
    <property type="entry name" value="RING"/>
    <property type="match status" value="2"/>
</dbReference>
<dbReference type="Gene3D" id="2.30.130.40">
    <property type="entry name" value="LON domain-like"/>
    <property type="match status" value="1"/>
</dbReference>
<dbReference type="SMART" id="SM00028">
    <property type="entry name" value="TPR"/>
    <property type="match status" value="4"/>
</dbReference>
<feature type="domain" description="RING-type" evidence="7">
    <location>
        <begin position="466"/>
        <end position="504"/>
    </location>
</feature>
<dbReference type="CDD" id="cd16514">
    <property type="entry name" value="RING-HC_LONFs_rpt2"/>
    <property type="match status" value="1"/>
</dbReference>
<dbReference type="InterPro" id="IPR003111">
    <property type="entry name" value="Lon_prtase_N"/>
</dbReference>
<dbReference type="Pfam" id="PF02190">
    <property type="entry name" value="LON_substr_bdg"/>
    <property type="match status" value="1"/>
</dbReference>
<dbReference type="PROSITE" id="PS50089">
    <property type="entry name" value="ZF_RING_2"/>
    <property type="match status" value="2"/>
</dbReference>
<dbReference type="CDD" id="cd16513">
    <property type="entry name" value="RING-HC_LONFs_rpt1"/>
    <property type="match status" value="1"/>
</dbReference>
<dbReference type="AlphaFoldDB" id="A0A8T2PHG7"/>
<keyword evidence="3" id="KW-0862">Zinc</keyword>
<dbReference type="InterPro" id="IPR027370">
    <property type="entry name" value="Znf-RING_euk"/>
</dbReference>
<proteinExistence type="predicted"/>
<gene>
    <name evidence="9" type="ORF">JZ751_029380</name>
</gene>
<accession>A0A8T2PHG7</accession>
<dbReference type="SUPFAM" id="SSF48452">
    <property type="entry name" value="TPR-like"/>
    <property type="match status" value="2"/>
</dbReference>
<organism evidence="9 10">
    <name type="scientific">Albula glossodonta</name>
    <name type="common">roundjaw bonefish</name>
    <dbReference type="NCBI Taxonomy" id="121402"/>
    <lineage>
        <taxon>Eukaryota</taxon>
        <taxon>Metazoa</taxon>
        <taxon>Chordata</taxon>
        <taxon>Craniata</taxon>
        <taxon>Vertebrata</taxon>
        <taxon>Euteleostomi</taxon>
        <taxon>Actinopterygii</taxon>
        <taxon>Neopterygii</taxon>
        <taxon>Teleostei</taxon>
        <taxon>Albuliformes</taxon>
        <taxon>Albulidae</taxon>
        <taxon>Albula</taxon>
    </lineage>
</organism>
<keyword evidence="1" id="KW-0479">Metal-binding</keyword>
<evidence type="ECO:0000256" key="4">
    <source>
        <dbReference type="PROSITE-ProRule" id="PRU00175"/>
    </source>
</evidence>
<feature type="domain" description="Lon N-terminal" evidence="8">
    <location>
        <begin position="545"/>
        <end position="755"/>
    </location>
</feature>
<keyword evidence="5" id="KW-0802">TPR repeat</keyword>
<dbReference type="PANTHER" id="PTHR23327:SF41">
    <property type="entry name" value="LON PEPTIDASE N-TERMINAL DOMAIN AND RING FINGER PROTEIN 3"/>
    <property type="match status" value="1"/>
</dbReference>
<reference evidence="9" key="1">
    <citation type="thesis" date="2021" institute="BYU ScholarsArchive" country="Provo, UT, USA">
        <title>Applications of and Algorithms for Genome Assembly and Genomic Analyses with an Emphasis on Marine Teleosts.</title>
        <authorList>
            <person name="Pickett B.D."/>
        </authorList>
    </citation>
    <scope>NUCLEOTIDE SEQUENCE</scope>
    <source>
        <strain evidence="9">HI-2016</strain>
    </source>
</reference>